<dbReference type="InterPro" id="IPR016186">
    <property type="entry name" value="C-type_lectin-like/link_sf"/>
</dbReference>
<feature type="chain" id="PRO_5011721191" evidence="1">
    <location>
        <begin position="29"/>
        <end position="488"/>
    </location>
</feature>
<dbReference type="Pfam" id="PF17892">
    <property type="entry name" value="Cadherin_5"/>
    <property type="match status" value="1"/>
</dbReference>
<dbReference type="InterPro" id="IPR026444">
    <property type="entry name" value="Secre_tail"/>
</dbReference>
<dbReference type="Pfam" id="PF17963">
    <property type="entry name" value="Big_9"/>
    <property type="match status" value="1"/>
</dbReference>
<evidence type="ECO:0000256" key="1">
    <source>
        <dbReference type="SAM" id="SignalP"/>
    </source>
</evidence>
<keyword evidence="4" id="KW-1185">Reference proteome</keyword>
<dbReference type="Proteomes" id="UP000198697">
    <property type="component" value="Unassembled WGS sequence"/>
</dbReference>
<sequence length="488" mass="51636">MTNLSFRRLLNVLTATVCWLFIPMLAAAAGPAEPVFLYPPTPANGQTYSISSGQTLSFLVRATDTDNGDQLTLQVQGLPASASLAPALPARSNPVQSTFTWTPTAADAGLHVLSFTVSDGQHPPVATKIILRVIAQPCAVLVNQPTANPDQLRIPAGTSLLISAATLLANDTDPRNQALQVASVGTPTVGQLTTNPNGTFTYTPEAGFSGRATFTYLVRPAGAVLVSEATGHYYELIQAPGICWSAAQAAAAARTYQGLTGYLATITSPAEQALLANNGQAQYWLGAADDVVEGEWRWKTGPEKGELFWQGSAAGTSVGYSNWSTGEPNDFRTQAAPAGEDYGQYYGGSGLWNDAPACNEAGVTAGYLVEYGGLDACTPLYFATGTVTIVVEPPVTTTAPAAPVTRLQVSPNPASTEVRVEFTPTTTGPSQLDLFDLQGRQLRTQTNGELRAGKPYEFRLDVRGLPPGVYLLRVRTGHTTERVRLVLE</sequence>
<dbReference type="InterPro" id="IPR050111">
    <property type="entry name" value="C-type_lectin/snaclec_domain"/>
</dbReference>
<keyword evidence="1" id="KW-0732">Signal</keyword>
<proteinExistence type="predicted"/>
<dbReference type="AlphaFoldDB" id="A0A1I0J338"/>
<dbReference type="InterPro" id="IPR041690">
    <property type="entry name" value="Cadherin_5"/>
</dbReference>
<evidence type="ECO:0000313" key="3">
    <source>
        <dbReference type="EMBL" id="SEU04199.1"/>
    </source>
</evidence>
<dbReference type="InterPro" id="IPR001304">
    <property type="entry name" value="C-type_lectin-like"/>
</dbReference>
<dbReference type="OrthoDB" id="885845at2"/>
<accession>A0A1I0J338</accession>
<dbReference type="Gene3D" id="2.60.40.10">
    <property type="entry name" value="Immunoglobulins"/>
    <property type="match status" value="1"/>
</dbReference>
<protein>
    <submittedName>
        <fullName evidence="3">Por secretion system C-terminal sorting domain-containing protein</fullName>
    </submittedName>
</protein>
<evidence type="ECO:0000259" key="2">
    <source>
        <dbReference type="PROSITE" id="PS50041"/>
    </source>
</evidence>
<dbReference type="GO" id="GO:0016020">
    <property type="term" value="C:membrane"/>
    <property type="evidence" value="ECO:0007669"/>
    <property type="project" value="InterPro"/>
</dbReference>
<name>A0A1I0J338_9BACT</name>
<dbReference type="GO" id="GO:0005509">
    <property type="term" value="F:calcium ion binding"/>
    <property type="evidence" value="ECO:0007669"/>
    <property type="project" value="InterPro"/>
</dbReference>
<dbReference type="SUPFAM" id="SSF56436">
    <property type="entry name" value="C-type lectin-like"/>
    <property type="match status" value="1"/>
</dbReference>
<dbReference type="InterPro" id="IPR016187">
    <property type="entry name" value="CTDL_fold"/>
</dbReference>
<feature type="domain" description="C-type lectin" evidence="2">
    <location>
        <begin position="229"/>
        <end position="354"/>
    </location>
</feature>
<dbReference type="SUPFAM" id="SSF49313">
    <property type="entry name" value="Cadherin-like"/>
    <property type="match status" value="1"/>
</dbReference>
<dbReference type="STRING" id="82805.SAMN04487998_3637"/>
<gene>
    <name evidence="3" type="ORF">SAMN04487998_3637</name>
</gene>
<dbReference type="Gene3D" id="3.10.100.10">
    <property type="entry name" value="Mannose-Binding Protein A, subunit A"/>
    <property type="match status" value="1"/>
</dbReference>
<reference evidence="4" key="1">
    <citation type="submission" date="2016-10" db="EMBL/GenBank/DDBJ databases">
        <authorList>
            <person name="Varghese N."/>
            <person name="Submissions S."/>
        </authorList>
    </citation>
    <scope>NUCLEOTIDE SEQUENCE [LARGE SCALE GENOMIC DNA]</scope>
    <source>
        <strain evidence="4">DSM 15310</strain>
    </source>
</reference>
<dbReference type="PROSITE" id="PS50041">
    <property type="entry name" value="C_TYPE_LECTIN_2"/>
    <property type="match status" value="1"/>
</dbReference>
<evidence type="ECO:0000313" key="4">
    <source>
        <dbReference type="Proteomes" id="UP000198697"/>
    </source>
</evidence>
<dbReference type="EMBL" id="FOHS01000006">
    <property type="protein sequence ID" value="SEU04199.1"/>
    <property type="molecule type" value="Genomic_DNA"/>
</dbReference>
<feature type="signal peptide" evidence="1">
    <location>
        <begin position="1"/>
        <end position="28"/>
    </location>
</feature>
<dbReference type="InterPro" id="IPR015919">
    <property type="entry name" value="Cadherin-like_sf"/>
</dbReference>
<dbReference type="InterPro" id="IPR013783">
    <property type="entry name" value="Ig-like_fold"/>
</dbReference>
<organism evidence="3 4">
    <name type="scientific">Hymenobacter actinosclerus</name>
    <dbReference type="NCBI Taxonomy" id="82805"/>
    <lineage>
        <taxon>Bacteria</taxon>
        <taxon>Pseudomonadati</taxon>
        <taxon>Bacteroidota</taxon>
        <taxon>Cytophagia</taxon>
        <taxon>Cytophagales</taxon>
        <taxon>Hymenobacteraceae</taxon>
        <taxon>Hymenobacter</taxon>
    </lineage>
</organism>
<dbReference type="Gene3D" id="2.60.40.3440">
    <property type="match status" value="1"/>
</dbReference>
<dbReference type="NCBIfam" id="TIGR04183">
    <property type="entry name" value="Por_Secre_tail"/>
    <property type="match status" value="1"/>
</dbReference>
<dbReference type="PANTHER" id="PTHR22803">
    <property type="entry name" value="MANNOSE, PHOSPHOLIPASE, LECTIN RECEPTOR RELATED"/>
    <property type="match status" value="1"/>
</dbReference>
<dbReference type="Pfam" id="PF18962">
    <property type="entry name" value="Por_Secre_tail"/>
    <property type="match status" value="1"/>
</dbReference>